<keyword evidence="1" id="KW-0472">Membrane</keyword>
<name>A0A370DPC3_9GAMM</name>
<feature type="transmembrane region" description="Helical" evidence="1">
    <location>
        <begin position="176"/>
        <end position="194"/>
    </location>
</feature>
<keyword evidence="1" id="KW-0812">Transmembrane</keyword>
<feature type="transmembrane region" description="Helical" evidence="1">
    <location>
        <begin position="297"/>
        <end position="317"/>
    </location>
</feature>
<dbReference type="AlphaFoldDB" id="A0A370DPC3"/>
<accession>A0A370DPC3</accession>
<keyword evidence="3" id="KW-1185">Reference proteome</keyword>
<protein>
    <submittedName>
        <fullName evidence="2">Uncharacterized protein</fullName>
    </submittedName>
</protein>
<dbReference type="Proteomes" id="UP000254771">
    <property type="component" value="Unassembled WGS sequence"/>
</dbReference>
<organism evidence="2 3">
    <name type="scientific">endosymbiont of Escarpia spicata</name>
    <dbReference type="NCBI Taxonomy" id="2200908"/>
    <lineage>
        <taxon>Bacteria</taxon>
        <taxon>Pseudomonadati</taxon>
        <taxon>Pseudomonadota</taxon>
        <taxon>Gammaproteobacteria</taxon>
        <taxon>sulfur-oxidizing symbionts</taxon>
    </lineage>
</organism>
<dbReference type="EMBL" id="QFXE01000008">
    <property type="protein sequence ID" value="RDH86770.1"/>
    <property type="molecule type" value="Genomic_DNA"/>
</dbReference>
<keyword evidence="1" id="KW-1133">Transmembrane helix</keyword>
<dbReference type="InterPro" id="IPR027417">
    <property type="entry name" value="P-loop_NTPase"/>
</dbReference>
<feature type="transmembrane region" description="Helical" evidence="1">
    <location>
        <begin position="263"/>
        <end position="285"/>
    </location>
</feature>
<evidence type="ECO:0000256" key="1">
    <source>
        <dbReference type="SAM" id="Phobius"/>
    </source>
</evidence>
<proteinExistence type="predicted"/>
<evidence type="ECO:0000313" key="2">
    <source>
        <dbReference type="EMBL" id="RDH86770.1"/>
    </source>
</evidence>
<feature type="transmembrane region" description="Helical" evidence="1">
    <location>
        <begin position="200"/>
        <end position="221"/>
    </location>
</feature>
<gene>
    <name evidence="2" type="ORF">DIZ78_07725</name>
</gene>
<reference evidence="2 3" key="1">
    <citation type="journal article" date="2018" name="ISME J.">
        <title>Endosymbiont genomes yield clues of tubeworm success.</title>
        <authorList>
            <person name="Li Y."/>
            <person name="Liles M.R."/>
            <person name="Halanych K.M."/>
        </authorList>
    </citation>
    <scope>NUCLEOTIDE SEQUENCE [LARGE SCALE GENOMIC DNA]</scope>
    <source>
        <strain evidence="2">A1462</strain>
    </source>
</reference>
<dbReference type="SUPFAM" id="SSF52540">
    <property type="entry name" value="P-loop containing nucleoside triphosphate hydrolases"/>
    <property type="match status" value="1"/>
</dbReference>
<sequence>MIPFIEAERKEDLERIKTFCRERDADGGMLMVCGPRGSGKTRLVDEALAEDHSKHWWNGHLRRLLGDNHKRCQPRACRPPRELERILFKVEVDPFFPLPGTNKDHDNRKGCSDPSPRKDPNALAFQLLRNLVFALTSLLDPRPSQRRYGRTLRARLGFWRYWFDPTSLCLSMNKPFHAYLIGIFFIVLALLLTLVTGGDWGSFGIFFLSSLVTLPPAWAFLRWLDWRALSRFSSHLYDLVHAQDMDQTTQQTKELKLQGNHRWALPASLGLGAGMIFTALGINLFPITFPTETGAGLIGAGLLLLGTGGLAASWLGLHKESQISHFGQNNPVWMITQLRRYLFLLHRTGIEPVLVFDELDKLEPKVLTTGERQTHDLDDFLTAIQRLRQILSGDFITLLVGAEGLAAAYEKALAPSFPQPLGSMIQETVYLGPISPTSVQEWCKRDEKKIQKGSSLKQDEALAWVFSNGLYARLQGYQQDSTINQQDPEKITGIVVEVNNLWSAEALIREVANGDRKPWMQAFIHPRTLTLIHGGMACLVADLANGNSPRNDFEGLGPKDIQDHLRTQDPEKRMAVGRHILDRRLREKKLIDPPRDL</sequence>
<evidence type="ECO:0000313" key="3">
    <source>
        <dbReference type="Proteomes" id="UP000254771"/>
    </source>
</evidence>
<comment type="caution">
    <text evidence="2">The sequence shown here is derived from an EMBL/GenBank/DDBJ whole genome shotgun (WGS) entry which is preliminary data.</text>
</comment>